<evidence type="ECO:0000313" key="3">
    <source>
        <dbReference type="Proteomes" id="UP000659630"/>
    </source>
</evidence>
<reference evidence="2" key="1">
    <citation type="submission" date="2020-08" db="EMBL/GenBank/DDBJ databases">
        <title>Genome public.</title>
        <authorList>
            <person name="Liu C."/>
            <person name="Sun Q."/>
        </authorList>
    </citation>
    <scope>NUCLEOTIDE SEQUENCE</scope>
    <source>
        <strain evidence="2">BX8</strain>
    </source>
</reference>
<dbReference type="Proteomes" id="UP000659630">
    <property type="component" value="Unassembled WGS sequence"/>
</dbReference>
<dbReference type="AlphaFoldDB" id="A0A923L1G9"/>
<protein>
    <recommendedName>
        <fullName evidence="1">DUF8091 domain-containing protein</fullName>
    </recommendedName>
</protein>
<comment type="caution">
    <text evidence="2">The sequence shown here is derived from an EMBL/GenBank/DDBJ whole genome shotgun (WGS) entry which is preliminary data.</text>
</comment>
<sequence length="254" mass="28397">MDKERFDALCLQEQAADGGIGTLGEKRLHRVLKTYFEPRAACRERPFAGYVADILNEEGVTEVQTRNYGALRKKLDAFLPLGPVRVVCPLPARKWISWVDPATGEISARRPSPKHGAPIDAFYELMRIAPVLAHPNLTLHLLLFDADEYRMRDGWDKSGKRGSTRAELQPLSLRAEQEVRGPAAYAALLPAGLPDPFTLRELRAAARRSETLCRRAVYTLEKVGALRRAGKRGRELLYRRSCPPEGEARITGSP</sequence>
<keyword evidence="3" id="KW-1185">Reference proteome</keyword>
<name>A0A923L1G9_9FIRM</name>
<dbReference type="RefSeq" id="WP_186887635.1">
    <property type="nucleotide sequence ID" value="NZ_JACONZ010000002.1"/>
</dbReference>
<proteinExistence type="predicted"/>
<evidence type="ECO:0000313" key="2">
    <source>
        <dbReference type="EMBL" id="MBC5581273.1"/>
    </source>
</evidence>
<dbReference type="InterPro" id="IPR058404">
    <property type="entry name" value="DUF8091"/>
</dbReference>
<accession>A0A923L1G9</accession>
<organism evidence="2 3">
    <name type="scientific">Anaerofilum hominis</name>
    <dbReference type="NCBI Taxonomy" id="2763016"/>
    <lineage>
        <taxon>Bacteria</taxon>
        <taxon>Bacillati</taxon>
        <taxon>Bacillota</taxon>
        <taxon>Clostridia</taxon>
        <taxon>Eubacteriales</taxon>
        <taxon>Oscillospiraceae</taxon>
        <taxon>Anaerofilum</taxon>
    </lineage>
</organism>
<feature type="domain" description="DUF8091" evidence="1">
    <location>
        <begin position="26"/>
        <end position="179"/>
    </location>
</feature>
<dbReference type="Pfam" id="PF26351">
    <property type="entry name" value="DUF8091"/>
    <property type="match status" value="1"/>
</dbReference>
<evidence type="ECO:0000259" key="1">
    <source>
        <dbReference type="Pfam" id="PF26351"/>
    </source>
</evidence>
<gene>
    <name evidence="2" type="ORF">H8S23_07105</name>
</gene>
<dbReference type="EMBL" id="JACONZ010000002">
    <property type="protein sequence ID" value="MBC5581273.1"/>
    <property type="molecule type" value="Genomic_DNA"/>
</dbReference>